<proteinExistence type="predicted"/>
<keyword evidence="1" id="KW-0472">Membrane</keyword>
<name>A0A813KBG8_POLGL</name>
<keyword evidence="1" id="KW-0812">Transmembrane</keyword>
<dbReference type="Proteomes" id="UP000626109">
    <property type="component" value="Unassembled WGS sequence"/>
</dbReference>
<dbReference type="EMBL" id="CAJNNW010030054">
    <property type="protein sequence ID" value="CAE8702287.1"/>
    <property type="molecule type" value="Genomic_DNA"/>
</dbReference>
<protein>
    <submittedName>
        <fullName evidence="2">Uncharacterized protein</fullName>
    </submittedName>
</protein>
<evidence type="ECO:0000256" key="1">
    <source>
        <dbReference type="SAM" id="Phobius"/>
    </source>
</evidence>
<evidence type="ECO:0000313" key="2">
    <source>
        <dbReference type="EMBL" id="CAE8702287.1"/>
    </source>
</evidence>
<evidence type="ECO:0000313" key="3">
    <source>
        <dbReference type="Proteomes" id="UP000626109"/>
    </source>
</evidence>
<dbReference type="AlphaFoldDB" id="A0A813KBG8"/>
<sequence length="308" mass="33529">MRPLVQSLSTEEMAALTLEVNSVTRAMDLVVEGASAFAQSRVQTLLLINVFRALTMVIWLLATMFIAGKLWIATETLVLLTAQHGSLLKSSYDAVIQVSAKSPFEVLQASAELDHMIGQSMACQSILKYVPDHVEKAKLEEFLSSWRSPKQPGYSMSFTEVCTSCWREASLAKDTFQPSAARVLHTVWHCTCPDGSQRAFEMELSLASFLDPCGHLLLAVRQVGGDPGGEPGTGVLDPTSTFFRQFTRDSSPRGSTPLALPQFTVFNTLSSLDRNRAHLSPGASQCGLSFSAGFNRFVPKPASISSFS</sequence>
<gene>
    <name evidence="2" type="ORF">PGLA2088_LOCUS32370</name>
</gene>
<comment type="caution">
    <text evidence="2">The sequence shown here is derived from an EMBL/GenBank/DDBJ whole genome shotgun (WGS) entry which is preliminary data.</text>
</comment>
<accession>A0A813KBG8</accession>
<keyword evidence="1" id="KW-1133">Transmembrane helix</keyword>
<organism evidence="2 3">
    <name type="scientific">Polarella glacialis</name>
    <name type="common">Dinoflagellate</name>
    <dbReference type="NCBI Taxonomy" id="89957"/>
    <lineage>
        <taxon>Eukaryota</taxon>
        <taxon>Sar</taxon>
        <taxon>Alveolata</taxon>
        <taxon>Dinophyceae</taxon>
        <taxon>Suessiales</taxon>
        <taxon>Suessiaceae</taxon>
        <taxon>Polarella</taxon>
    </lineage>
</organism>
<feature type="transmembrane region" description="Helical" evidence="1">
    <location>
        <begin position="50"/>
        <end position="72"/>
    </location>
</feature>
<reference evidence="2" key="1">
    <citation type="submission" date="2021-02" db="EMBL/GenBank/DDBJ databases">
        <authorList>
            <person name="Dougan E. K."/>
            <person name="Rhodes N."/>
            <person name="Thang M."/>
            <person name="Chan C."/>
        </authorList>
    </citation>
    <scope>NUCLEOTIDE SEQUENCE</scope>
</reference>